<dbReference type="PROSITE" id="PS50928">
    <property type="entry name" value="ABC_TM1"/>
    <property type="match status" value="1"/>
</dbReference>
<dbReference type="InterPro" id="IPR035906">
    <property type="entry name" value="MetI-like_sf"/>
</dbReference>
<dbReference type="AlphaFoldDB" id="A0AAU7PK03"/>
<gene>
    <name evidence="9" type="ORF">ABFV83_12285</name>
</gene>
<proteinExistence type="inferred from homology"/>
<evidence type="ECO:0000256" key="2">
    <source>
        <dbReference type="ARBA" id="ARBA00022448"/>
    </source>
</evidence>
<organism evidence="9">
    <name type="scientific">Lacrimispora sp. BS-2</name>
    <dbReference type="NCBI Taxonomy" id="3151850"/>
    <lineage>
        <taxon>Bacteria</taxon>
        <taxon>Bacillati</taxon>
        <taxon>Bacillota</taxon>
        <taxon>Clostridia</taxon>
        <taxon>Lachnospirales</taxon>
        <taxon>Lachnospiraceae</taxon>
        <taxon>Lacrimispora</taxon>
    </lineage>
</organism>
<keyword evidence="6 7" id="KW-0472">Membrane</keyword>
<keyword evidence="5 7" id="KW-1133">Transmembrane helix</keyword>
<comment type="similarity">
    <text evidence="7">Belongs to the binding-protein-dependent transport system permease family.</text>
</comment>
<feature type="transmembrane region" description="Helical" evidence="7">
    <location>
        <begin position="207"/>
        <end position="227"/>
    </location>
</feature>
<feature type="transmembrane region" description="Helical" evidence="7">
    <location>
        <begin position="154"/>
        <end position="175"/>
    </location>
</feature>
<comment type="subcellular location">
    <subcellularLocation>
        <location evidence="1 7">Cell membrane</location>
        <topology evidence="1 7">Multi-pass membrane protein</topology>
    </subcellularLocation>
</comment>
<dbReference type="GO" id="GO:0005886">
    <property type="term" value="C:plasma membrane"/>
    <property type="evidence" value="ECO:0007669"/>
    <property type="project" value="UniProtKB-SubCell"/>
</dbReference>
<protein>
    <submittedName>
        <fullName evidence="9">Sugar ABC transporter permease</fullName>
    </submittedName>
</protein>
<dbReference type="PANTHER" id="PTHR30193:SF37">
    <property type="entry name" value="INNER MEMBRANE ABC TRANSPORTER PERMEASE PROTEIN YCJO"/>
    <property type="match status" value="1"/>
</dbReference>
<evidence type="ECO:0000256" key="1">
    <source>
        <dbReference type="ARBA" id="ARBA00004651"/>
    </source>
</evidence>
<feature type="transmembrane region" description="Helical" evidence="7">
    <location>
        <begin position="107"/>
        <end position="128"/>
    </location>
</feature>
<evidence type="ECO:0000313" key="9">
    <source>
        <dbReference type="EMBL" id="XBS52618.1"/>
    </source>
</evidence>
<dbReference type="CDD" id="cd06261">
    <property type="entry name" value="TM_PBP2"/>
    <property type="match status" value="1"/>
</dbReference>
<evidence type="ECO:0000256" key="3">
    <source>
        <dbReference type="ARBA" id="ARBA00022475"/>
    </source>
</evidence>
<feature type="transmembrane region" description="Helical" evidence="7">
    <location>
        <begin position="12"/>
        <end position="33"/>
    </location>
</feature>
<evidence type="ECO:0000256" key="4">
    <source>
        <dbReference type="ARBA" id="ARBA00022692"/>
    </source>
</evidence>
<keyword evidence="4 7" id="KW-0812">Transmembrane</keyword>
<evidence type="ECO:0000259" key="8">
    <source>
        <dbReference type="PROSITE" id="PS50928"/>
    </source>
</evidence>
<evidence type="ECO:0000256" key="5">
    <source>
        <dbReference type="ARBA" id="ARBA00022989"/>
    </source>
</evidence>
<dbReference type="EMBL" id="CP157940">
    <property type="protein sequence ID" value="XBS52618.1"/>
    <property type="molecule type" value="Genomic_DNA"/>
</dbReference>
<dbReference type="SUPFAM" id="SSF161098">
    <property type="entry name" value="MetI-like"/>
    <property type="match status" value="1"/>
</dbReference>
<keyword evidence="3" id="KW-1003">Cell membrane</keyword>
<accession>A0AAU7PK03</accession>
<evidence type="ECO:0000256" key="6">
    <source>
        <dbReference type="ARBA" id="ARBA00023136"/>
    </source>
</evidence>
<dbReference type="RefSeq" id="WP_349944197.1">
    <property type="nucleotide sequence ID" value="NZ_CP157940.1"/>
</dbReference>
<evidence type="ECO:0000256" key="7">
    <source>
        <dbReference type="RuleBase" id="RU363032"/>
    </source>
</evidence>
<dbReference type="InterPro" id="IPR000515">
    <property type="entry name" value="MetI-like"/>
</dbReference>
<feature type="domain" description="ABC transmembrane type-1" evidence="8">
    <location>
        <begin position="70"/>
        <end position="280"/>
    </location>
</feature>
<dbReference type="PANTHER" id="PTHR30193">
    <property type="entry name" value="ABC TRANSPORTER PERMEASE PROTEIN"/>
    <property type="match status" value="1"/>
</dbReference>
<dbReference type="Gene3D" id="1.10.3720.10">
    <property type="entry name" value="MetI-like"/>
    <property type="match status" value="1"/>
</dbReference>
<feature type="transmembrane region" description="Helical" evidence="7">
    <location>
        <begin position="259"/>
        <end position="281"/>
    </location>
</feature>
<feature type="transmembrane region" description="Helical" evidence="7">
    <location>
        <begin position="72"/>
        <end position="95"/>
    </location>
</feature>
<dbReference type="InterPro" id="IPR051393">
    <property type="entry name" value="ABC_transporter_permease"/>
</dbReference>
<reference evidence="9" key="1">
    <citation type="submission" date="2024-06" db="EMBL/GenBank/DDBJ databases">
        <title>Lacrimispora cavernae sp. nov., a novel anaerobe isolated from bat guano pile inside a cave.</title>
        <authorList>
            <person name="Miller S.L."/>
            <person name="Lu N."/>
            <person name="King J."/>
            <person name="Sankaranarayanan K."/>
            <person name="Lawson P.A."/>
        </authorList>
    </citation>
    <scope>NUCLEOTIDE SEQUENCE</scope>
    <source>
        <strain evidence="9">BS-2</strain>
    </source>
</reference>
<dbReference type="Pfam" id="PF00528">
    <property type="entry name" value="BPD_transp_1"/>
    <property type="match status" value="1"/>
</dbReference>
<sequence length="292" mass="32311">MKKHRNNHINPAFYLMVVPMAALFFLFHTVPFLRGIFYSFTNWKGYGNWEFIGLKNFLQFFKDPSIKQAYGFTFQFALSATVLVNVLSLALACGLNGKILGKNLLKALYFLPYMLGTLIIGFVFNFIFGNIIPGLGRSAGIDGLSVNILGTSKAWLGVLFVTVWQSMAFNIMIYLSGLQTVDKDIYDAADLDGAVGLQRFTKITFPLIAPFFTINMVLSVKGFLMAFDQIMAMTGGGPGTATTTISMLIYKRGFDGGQFAYQSANAVILFLVVAAISVLQLKILEKREAKIN</sequence>
<name>A0AAU7PK03_9FIRM</name>
<dbReference type="GO" id="GO:0055085">
    <property type="term" value="P:transmembrane transport"/>
    <property type="evidence" value="ECO:0007669"/>
    <property type="project" value="InterPro"/>
</dbReference>
<keyword evidence="2 7" id="KW-0813">Transport</keyword>